<proteinExistence type="predicted"/>
<organism evidence="1 2">
    <name type="scientific">Mycena rosella</name>
    <name type="common">Pink bonnet</name>
    <name type="synonym">Agaricus rosellus</name>
    <dbReference type="NCBI Taxonomy" id="1033263"/>
    <lineage>
        <taxon>Eukaryota</taxon>
        <taxon>Fungi</taxon>
        <taxon>Dikarya</taxon>
        <taxon>Basidiomycota</taxon>
        <taxon>Agaricomycotina</taxon>
        <taxon>Agaricomycetes</taxon>
        <taxon>Agaricomycetidae</taxon>
        <taxon>Agaricales</taxon>
        <taxon>Marasmiineae</taxon>
        <taxon>Mycenaceae</taxon>
        <taxon>Mycena</taxon>
    </lineage>
</organism>
<dbReference type="AlphaFoldDB" id="A0AAD7AYC1"/>
<evidence type="ECO:0000313" key="1">
    <source>
        <dbReference type="EMBL" id="KAJ7604234.1"/>
    </source>
</evidence>
<dbReference type="Proteomes" id="UP001221757">
    <property type="component" value="Unassembled WGS sequence"/>
</dbReference>
<name>A0AAD7AYC1_MYCRO</name>
<keyword evidence="2" id="KW-1185">Reference proteome</keyword>
<protein>
    <submittedName>
        <fullName evidence="1">Uncharacterized protein</fullName>
    </submittedName>
</protein>
<dbReference type="EMBL" id="JARKIE010001231">
    <property type="protein sequence ID" value="KAJ7604234.1"/>
    <property type="molecule type" value="Genomic_DNA"/>
</dbReference>
<evidence type="ECO:0000313" key="2">
    <source>
        <dbReference type="Proteomes" id="UP001221757"/>
    </source>
</evidence>
<accession>A0AAD7AYC1</accession>
<reference evidence="1" key="1">
    <citation type="submission" date="2023-03" db="EMBL/GenBank/DDBJ databases">
        <title>Massive genome expansion in bonnet fungi (Mycena s.s.) driven by repeated elements and novel gene families across ecological guilds.</title>
        <authorList>
            <consortium name="Lawrence Berkeley National Laboratory"/>
            <person name="Harder C.B."/>
            <person name="Miyauchi S."/>
            <person name="Viragh M."/>
            <person name="Kuo A."/>
            <person name="Thoen E."/>
            <person name="Andreopoulos B."/>
            <person name="Lu D."/>
            <person name="Skrede I."/>
            <person name="Drula E."/>
            <person name="Henrissat B."/>
            <person name="Morin E."/>
            <person name="Kohler A."/>
            <person name="Barry K."/>
            <person name="LaButti K."/>
            <person name="Morin E."/>
            <person name="Salamov A."/>
            <person name="Lipzen A."/>
            <person name="Mereny Z."/>
            <person name="Hegedus B."/>
            <person name="Baldrian P."/>
            <person name="Stursova M."/>
            <person name="Weitz H."/>
            <person name="Taylor A."/>
            <person name="Grigoriev I.V."/>
            <person name="Nagy L.G."/>
            <person name="Martin F."/>
            <person name="Kauserud H."/>
        </authorList>
    </citation>
    <scope>NUCLEOTIDE SEQUENCE</scope>
    <source>
        <strain evidence="1">CBHHK067</strain>
    </source>
</reference>
<sequence>MWIFAFHSTGEYGGDDGNRYGRCAILSHKCRANSAALMRRDLTQSHPALLVLTCARLECGIDIGVGVGGCLVARGARADFVLFFAQFCAGFLSFQAGGGSIFCAPLDAVVWG</sequence>
<comment type="caution">
    <text evidence="1">The sequence shown here is derived from an EMBL/GenBank/DDBJ whole genome shotgun (WGS) entry which is preliminary data.</text>
</comment>
<gene>
    <name evidence="1" type="ORF">B0H17DRAFT_1222266</name>
</gene>